<evidence type="ECO:0000313" key="7">
    <source>
        <dbReference type="EMBL" id="SHK23548.1"/>
    </source>
</evidence>
<organism evidence="7 8">
    <name type="scientific">Tepidibacter formicigenes DSM 15518</name>
    <dbReference type="NCBI Taxonomy" id="1123349"/>
    <lineage>
        <taxon>Bacteria</taxon>
        <taxon>Bacillati</taxon>
        <taxon>Bacillota</taxon>
        <taxon>Clostridia</taxon>
        <taxon>Peptostreptococcales</taxon>
        <taxon>Peptostreptococcaceae</taxon>
        <taxon>Tepidibacter</taxon>
    </lineage>
</organism>
<feature type="domain" description="HTH merR-type" evidence="5">
    <location>
        <begin position="4"/>
        <end position="53"/>
    </location>
</feature>
<dbReference type="GO" id="GO:0000150">
    <property type="term" value="F:DNA strand exchange activity"/>
    <property type="evidence" value="ECO:0007669"/>
    <property type="project" value="InterPro"/>
</dbReference>
<dbReference type="SUPFAM" id="SSF46955">
    <property type="entry name" value="Putative DNA-binding domain"/>
    <property type="match status" value="1"/>
</dbReference>
<name>A0A1M6QTY0_9FIRM</name>
<protein>
    <submittedName>
        <fullName evidence="7">DNA binding domain-containing protein, excisionase family</fullName>
    </submittedName>
</protein>
<dbReference type="GO" id="GO:0003677">
    <property type="term" value="F:DNA binding"/>
    <property type="evidence" value="ECO:0007669"/>
    <property type="project" value="UniProtKB-KW"/>
</dbReference>
<dbReference type="Gene3D" id="1.10.1660.10">
    <property type="match status" value="1"/>
</dbReference>
<feature type="domain" description="Resolvase/invertase-type recombinase catalytic" evidence="6">
    <location>
        <begin position="61"/>
        <end position="102"/>
    </location>
</feature>
<dbReference type="Proteomes" id="UP000242497">
    <property type="component" value="Unassembled WGS sequence"/>
</dbReference>
<dbReference type="SMART" id="SM00422">
    <property type="entry name" value="HTH_MERR"/>
    <property type="match status" value="1"/>
</dbReference>
<dbReference type="InterPro" id="IPR009061">
    <property type="entry name" value="DNA-bd_dom_put_sf"/>
</dbReference>
<keyword evidence="1" id="KW-0229">DNA integration</keyword>
<dbReference type="GO" id="GO:0015074">
    <property type="term" value="P:DNA integration"/>
    <property type="evidence" value="ECO:0007669"/>
    <property type="project" value="UniProtKB-KW"/>
</dbReference>
<sequence>MNELISISEASRLLGVTIKTLKIWDNEGKLKAHRTLGGHRRYRLSDIEKLLEIENQNTERNVFIYCRVSTKKQQQSGNLERQKQRLIDYCNERQYNVVHIFI</sequence>
<keyword evidence="3" id="KW-0233">DNA recombination</keyword>
<keyword evidence="8" id="KW-1185">Reference proteome</keyword>
<dbReference type="OrthoDB" id="9773308at2"/>
<gene>
    <name evidence="7" type="ORF">SAMN02744037_01947</name>
</gene>
<dbReference type="InterPro" id="IPR036162">
    <property type="entry name" value="Resolvase-like_N_sf"/>
</dbReference>
<reference evidence="8" key="1">
    <citation type="submission" date="2016-11" db="EMBL/GenBank/DDBJ databases">
        <authorList>
            <person name="Varghese N."/>
            <person name="Submissions S."/>
        </authorList>
    </citation>
    <scope>NUCLEOTIDE SEQUENCE [LARGE SCALE GENOMIC DNA]</scope>
    <source>
        <strain evidence="8">DSM 15518</strain>
    </source>
</reference>
<accession>A0A1M6QTY0</accession>
<dbReference type="InterPro" id="IPR010093">
    <property type="entry name" value="SinI_DNA-bd"/>
</dbReference>
<evidence type="ECO:0000256" key="3">
    <source>
        <dbReference type="ARBA" id="ARBA00023172"/>
    </source>
</evidence>
<dbReference type="PANTHER" id="PTHR36172:SF1">
    <property type="entry name" value="RESOLVASE-RELATED"/>
    <property type="match status" value="1"/>
</dbReference>
<dbReference type="Pfam" id="PF00376">
    <property type="entry name" value="MerR"/>
    <property type="match status" value="1"/>
</dbReference>
<dbReference type="NCBIfam" id="TIGR01764">
    <property type="entry name" value="excise"/>
    <property type="match status" value="1"/>
</dbReference>
<evidence type="ECO:0000256" key="4">
    <source>
        <dbReference type="PROSITE-ProRule" id="PRU10137"/>
    </source>
</evidence>
<dbReference type="CDD" id="cd04762">
    <property type="entry name" value="HTH_MerR-trunc"/>
    <property type="match status" value="1"/>
</dbReference>
<evidence type="ECO:0000313" key="8">
    <source>
        <dbReference type="Proteomes" id="UP000242497"/>
    </source>
</evidence>
<evidence type="ECO:0000259" key="6">
    <source>
        <dbReference type="PROSITE" id="PS51736"/>
    </source>
</evidence>
<keyword evidence="2" id="KW-0238">DNA-binding</keyword>
<dbReference type="PROSITE" id="PS50937">
    <property type="entry name" value="HTH_MERR_2"/>
    <property type="match status" value="1"/>
</dbReference>
<dbReference type="Pfam" id="PF00239">
    <property type="entry name" value="Resolvase"/>
    <property type="match status" value="1"/>
</dbReference>
<dbReference type="EMBL" id="FRAE01000047">
    <property type="protein sequence ID" value="SHK23548.1"/>
    <property type="molecule type" value="Genomic_DNA"/>
</dbReference>
<dbReference type="InterPro" id="IPR006119">
    <property type="entry name" value="Resolv_N"/>
</dbReference>
<dbReference type="STRING" id="1123349.SAMN02744037_01947"/>
<dbReference type="GO" id="GO:0006355">
    <property type="term" value="P:regulation of DNA-templated transcription"/>
    <property type="evidence" value="ECO:0007669"/>
    <property type="project" value="InterPro"/>
</dbReference>
<dbReference type="InterPro" id="IPR006118">
    <property type="entry name" value="Recombinase_CS"/>
</dbReference>
<dbReference type="AlphaFoldDB" id="A0A1M6QTY0"/>
<dbReference type="PROSITE" id="PS51736">
    <property type="entry name" value="RECOMBINASES_3"/>
    <property type="match status" value="1"/>
</dbReference>
<dbReference type="InterPro" id="IPR051491">
    <property type="entry name" value="Recombinase/Transposase-rel"/>
</dbReference>
<dbReference type="PROSITE" id="PS00397">
    <property type="entry name" value="RECOMBINASES_1"/>
    <property type="match status" value="1"/>
</dbReference>
<feature type="active site" description="O-(5'-phospho-DNA)-serine intermediate" evidence="4">
    <location>
        <position position="69"/>
    </location>
</feature>
<evidence type="ECO:0000256" key="2">
    <source>
        <dbReference type="ARBA" id="ARBA00023125"/>
    </source>
</evidence>
<dbReference type="InterPro" id="IPR000551">
    <property type="entry name" value="MerR-type_HTH_dom"/>
</dbReference>
<evidence type="ECO:0000259" key="5">
    <source>
        <dbReference type="PROSITE" id="PS50937"/>
    </source>
</evidence>
<dbReference type="RefSeq" id="WP_084605685.1">
    <property type="nucleotide sequence ID" value="NZ_FRAE01000047.1"/>
</dbReference>
<dbReference type="Gene3D" id="3.40.50.1390">
    <property type="entry name" value="Resolvase, N-terminal catalytic domain"/>
    <property type="match status" value="1"/>
</dbReference>
<evidence type="ECO:0000256" key="1">
    <source>
        <dbReference type="ARBA" id="ARBA00022908"/>
    </source>
</evidence>
<dbReference type="PANTHER" id="PTHR36172">
    <property type="match status" value="1"/>
</dbReference>
<proteinExistence type="predicted"/>
<dbReference type="SUPFAM" id="SSF53041">
    <property type="entry name" value="Resolvase-like"/>
    <property type="match status" value="1"/>
</dbReference>